<sequence length="122" mass="14301">MPPKQGQLLVYQKYVDLINYSYNLLQKFPKAEKYAMVAHLKDSMFTALKVILQANKVYNNQASRIERLNSLDAEVQLQKVLVRLAHQNRYISNSNYMEWSRRLDEIGRLLGGWIRQTVGKNI</sequence>
<dbReference type="Pfam" id="PF22296">
    <property type="entry name" value="bAvd"/>
    <property type="match status" value="1"/>
</dbReference>
<feature type="domain" description="bAvd-like" evidence="1">
    <location>
        <begin position="9"/>
        <end position="116"/>
    </location>
</feature>
<evidence type="ECO:0000313" key="3">
    <source>
        <dbReference type="Proteomes" id="UP000297597"/>
    </source>
</evidence>
<dbReference type="InterPro" id="IPR012657">
    <property type="entry name" value="23S_rRNA-intervening_sequence"/>
</dbReference>
<accession>A0A4Y7RBJ3</accession>
<dbReference type="Gene3D" id="1.20.1440.60">
    <property type="entry name" value="23S rRNA-intervening sequence"/>
    <property type="match status" value="1"/>
</dbReference>
<dbReference type="RefSeq" id="WP_134216182.1">
    <property type="nucleotide sequence ID" value="NZ_QFFZ01000101.1"/>
</dbReference>
<evidence type="ECO:0000313" key="2">
    <source>
        <dbReference type="EMBL" id="TEB06385.1"/>
    </source>
</evidence>
<dbReference type="EMBL" id="QFFZ01000101">
    <property type="protein sequence ID" value="TEB06385.1"/>
    <property type="molecule type" value="Genomic_DNA"/>
</dbReference>
<reference evidence="2 3" key="1">
    <citation type="journal article" date="2018" name="Environ. Microbiol.">
        <title>Novel energy conservation strategies and behaviour of Pelotomaculum schinkii driving syntrophic propionate catabolism.</title>
        <authorList>
            <person name="Hidalgo-Ahumada C.A.P."/>
            <person name="Nobu M.K."/>
            <person name="Narihiro T."/>
            <person name="Tamaki H."/>
            <person name="Liu W.T."/>
            <person name="Kamagata Y."/>
            <person name="Stams A.J.M."/>
            <person name="Imachi H."/>
            <person name="Sousa D.Z."/>
        </authorList>
    </citation>
    <scope>NUCLEOTIDE SEQUENCE [LARGE SCALE GENOMIC DNA]</scope>
    <source>
        <strain evidence="2 3">MGP</strain>
    </source>
</reference>
<dbReference type="SUPFAM" id="SSF158446">
    <property type="entry name" value="IVS-encoded protein-like"/>
    <property type="match status" value="1"/>
</dbReference>
<dbReference type="InterPro" id="IPR055360">
    <property type="entry name" value="bAvd"/>
</dbReference>
<dbReference type="AlphaFoldDB" id="A0A4Y7RBJ3"/>
<protein>
    <recommendedName>
        <fullName evidence="1">bAvd-like domain-containing protein</fullName>
    </recommendedName>
</protein>
<gene>
    <name evidence="2" type="ORF">Pmgp_03761</name>
</gene>
<keyword evidence="3" id="KW-1185">Reference proteome</keyword>
<dbReference type="OrthoDB" id="9814817at2"/>
<comment type="caution">
    <text evidence="2">The sequence shown here is derived from an EMBL/GenBank/DDBJ whole genome shotgun (WGS) entry which is preliminary data.</text>
</comment>
<dbReference type="NCBIfam" id="TIGR02436">
    <property type="entry name" value="four helix bundle protein"/>
    <property type="match status" value="1"/>
</dbReference>
<organism evidence="2 3">
    <name type="scientific">Pelotomaculum propionicicum</name>
    <dbReference type="NCBI Taxonomy" id="258475"/>
    <lineage>
        <taxon>Bacteria</taxon>
        <taxon>Bacillati</taxon>
        <taxon>Bacillota</taxon>
        <taxon>Clostridia</taxon>
        <taxon>Eubacteriales</taxon>
        <taxon>Desulfotomaculaceae</taxon>
        <taxon>Pelotomaculum</taxon>
    </lineage>
</organism>
<dbReference type="NCBIfam" id="NF033474">
    <property type="entry name" value="DivGenRetAVD"/>
    <property type="match status" value="1"/>
</dbReference>
<evidence type="ECO:0000259" key="1">
    <source>
        <dbReference type="Pfam" id="PF22296"/>
    </source>
</evidence>
<name>A0A4Y7RBJ3_9FIRM</name>
<dbReference type="Proteomes" id="UP000297597">
    <property type="component" value="Unassembled WGS sequence"/>
</dbReference>
<dbReference type="CDD" id="cd16376">
    <property type="entry name" value="Avd_like"/>
    <property type="match status" value="1"/>
</dbReference>
<proteinExistence type="predicted"/>
<dbReference type="InterPro" id="IPR036583">
    <property type="entry name" value="23S_rRNA_IVS_sf"/>
</dbReference>